<dbReference type="AlphaFoldDB" id="A0A0A8Y7P0"/>
<reference evidence="1" key="1">
    <citation type="submission" date="2014-09" db="EMBL/GenBank/DDBJ databases">
        <authorList>
            <person name="Magalhaes I.L.F."/>
            <person name="Oliveira U."/>
            <person name="Santos F.R."/>
            <person name="Vidigal T.H.D.A."/>
            <person name="Brescovit A.D."/>
            <person name="Santos A.J."/>
        </authorList>
    </citation>
    <scope>NUCLEOTIDE SEQUENCE</scope>
    <source>
        <tissue evidence="1">Shoot tissue taken approximately 20 cm above the soil surface</tissue>
    </source>
</reference>
<name>A0A0A8Y7P0_ARUDO</name>
<reference evidence="1" key="2">
    <citation type="journal article" date="2015" name="Data Brief">
        <title>Shoot transcriptome of the giant reed, Arundo donax.</title>
        <authorList>
            <person name="Barrero R.A."/>
            <person name="Guerrero F.D."/>
            <person name="Moolhuijzen P."/>
            <person name="Goolsby J.A."/>
            <person name="Tidwell J."/>
            <person name="Bellgard S.E."/>
            <person name="Bellgard M.I."/>
        </authorList>
    </citation>
    <scope>NUCLEOTIDE SEQUENCE</scope>
    <source>
        <tissue evidence="1">Shoot tissue taken approximately 20 cm above the soil surface</tissue>
    </source>
</reference>
<evidence type="ECO:0000313" key="1">
    <source>
        <dbReference type="EMBL" id="JAD21183.1"/>
    </source>
</evidence>
<dbReference type="EMBL" id="GBRH01276712">
    <property type="protein sequence ID" value="JAD21183.1"/>
    <property type="molecule type" value="Transcribed_RNA"/>
</dbReference>
<accession>A0A0A8Y7P0</accession>
<protein>
    <submittedName>
        <fullName evidence="1">Uncharacterized protein</fullName>
    </submittedName>
</protein>
<organism evidence="1">
    <name type="scientific">Arundo donax</name>
    <name type="common">Giant reed</name>
    <name type="synonym">Donax arundinaceus</name>
    <dbReference type="NCBI Taxonomy" id="35708"/>
    <lineage>
        <taxon>Eukaryota</taxon>
        <taxon>Viridiplantae</taxon>
        <taxon>Streptophyta</taxon>
        <taxon>Embryophyta</taxon>
        <taxon>Tracheophyta</taxon>
        <taxon>Spermatophyta</taxon>
        <taxon>Magnoliopsida</taxon>
        <taxon>Liliopsida</taxon>
        <taxon>Poales</taxon>
        <taxon>Poaceae</taxon>
        <taxon>PACMAD clade</taxon>
        <taxon>Arundinoideae</taxon>
        <taxon>Arundineae</taxon>
        <taxon>Arundo</taxon>
    </lineage>
</organism>
<sequence length="22" mass="2348">MGLVVVMDRAIRDGVRCSSLLG</sequence>
<proteinExistence type="predicted"/>